<keyword evidence="2" id="KW-1185">Reference proteome</keyword>
<sequence>MANESEGNKRISPLLEYGITKAVLHCLPNILELNKAATVCKSWNETAKIIKKNRNQIYSTSNIDSYEDYSCVQELLSCMRSQPCVCLVFLTHAGLAEIPPPLPELKLDCHNGAHFGRCTEYRLLHYLRRSMPSDCIIVGGIANGVVTSTPSLLTNEVEEGDGYGLLFIPEIQNLSIRNFHLDRQKMKNVGKAITSQTEEVGRLLNIKDDDQVQCLVLLGTDAYKESKCIEALCRYFQDKRNQNIAIGGGFVEAAIHPDVVDGDREYGITGLVFCGPRVKANSVIVPPDATSDSDIERILVQLKEKHLSSFSGEKMKSIGFMVACVARGTHLHGRSGVESAIFRKHFPTTPLLGFFGNGEIGINCLGPASLTTAPQSFQSNLPSAPKKSRITYLHSYATTFTLISFPVE</sequence>
<comment type="caution">
    <text evidence="1">The sequence shown here is derived from an EMBL/GenBank/DDBJ whole genome shotgun (WGS) entry which is preliminary data.</text>
</comment>
<organism evidence="1 2">
    <name type="scientific">Daphnia magna</name>
    <dbReference type="NCBI Taxonomy" id="35525"/>
    <lineage>
        <taxon>Eukaryota</taxon>
        <taxon>Metazoa</taxon>
        <taxon>Ecdysozoa</taxon>
        <taxon>Arthropoda</taxon>
        <taxon>Crustacea</taxon>
        <taxon>Branchiopoda</taxon>
        <taxon>Diplostraca</taxon>
        <taxon>Cladocera</taxon>
        <taxon>Anomopoda</taxon>
        <taxon>Daphniidae</taxon>
        <taxon>Daphnia</taxon>
    </lineage>
</organism>
<dbReference type="SMART" id="SM01204">
    <property type="entry name" value="FIST_C"/>
    <property type="match status" value="1"/>
</dbReference>
<protein>
    <submittedName>
        <fullName evidence="1">F-box only protein</fullName>
    </submittedName>
</protein>
<dbReference type="Pfam" id="PF10442">
    <property type="entry name" value="FIST_C"/>
    <property type="match status" value="1"/>
</dbReference>
<dbReference type="AlphaFoldDB" id="A0A0P5C2G6"/>
<dbReference type="STRING" id="35525.A0A0P5C2G6"/>
<dbReference type="GO" id="GO:0000209">
    <property type="term" value="P:protein polyubiquitination"/>
    <property type="evidence" value="ECO:0007669"/>
    <property type="project" value="TreeGrafter"/>
</dbReference>
<dbReference type="Proteomes" id="UP000076858">
    <property type="component" value="Unassembled WGS sequence"/>
</dbReference>
<dbReference type="PANTHER" id="PTHR14939:SF5">
    <property type="entry name" value="F-BOX ONLY PROTEIN 22"/>
    <property type="match status" value="1"/>
</dbReference>
<reference evidence="1 2" key="1">
    <citation type="submission" date="2016-03" db="EMBL/GenBank/DDBJ databases">
        <title>EvidentialGene: Evidence-directed Construction of Genes on Genomes.</title>
        <authorList>
            <person name="Gilbert D.G."/>
            <person name="Choi J.-H."/>
            <person name="Mockaitis K."/>
            <person name="Colbourne J."/>
            <person name="Pfrender M."/>
        </authorList>
    </citation>
    <scope>NUCLEOTIDE SEQUENCE [LARGE SCALE GENOMIC DNA]</scope>
    <source>
        <strain evidence="1 2">Xinb3</strain>
        <tissue evidence="1">Complete organism</tissue>
    </source>
</reference>
<evidence type="ECO:0000313" key="1">
    <source>
        <dbReference type="EMBL" id="KZS21902.1"/>
    </source>
</evidence>
<dbReference type="InterPro" id="IPR019494">
    <property type="entry name" value="FIST_C"/>
</dbReference>
<name>A0A0P5C2G6_9CRUS</name>
<dbReference type="PANTHER" id="PTHR14939">
    <property type="entry name" value="F-BOX ONLY PROTEIN 22"/>
    <property type="match status" value="1"/>
</dbReference>
<evidence type="ECO:0000313" key="2">
    <source>
        <dbReference type="Proteomes" id="UP000076858"/>
    </source>
</evidence>
<dbReference type="GO" id="GO:0032436">
    <property type="term" value="P:positive regulation of proteasomal ubiquitin-dependent protein catabolic process"/>
    <property type="evidence" value="ECO:0007669"/>
    <property type="project" value="TreeGrafter"/>
</dbReference>
<accession>A0A0P5C2G6</accession>
<gene>
    <name evidence="1" type="ORF">APZ42_011000</name>
</gene>
<proteinExistence type="predicted"/>
<dbReference type="OrthoDB" id="199913at2759"/>
<dbReference type="EMBL" id="LRGB01000007">
    <property type="protein sequence ID" value="KZS21902.1"/>
    <property type="molecule type" value="Genomic_DNA"/>
</dbReference>